<reference evidence="4 5" key="1">
    <citation type="submission" date="2013-12" db="EMBL/GenBank/DDBJ databases">
        <title>Draft genome sequence of Caloranaerobacter sp. H53214.</title>
        <authorList>
            <person name="Jiang L.J."/>
            <person name="Shao Z.Z."/>
            <person name="Long M.N."/>
        </authorList>
    </citation>
    <scope>NUCLEOTIDE SEQUENCE [LARGE SCALE GENOMIC DNA]</scope>
    <source>
        <strain evidence="4 5">H53214</strain>
    </source>
</reference>
<evidence type="ECO:0000256" key="1">
    <source>
        <dbReference type="SAM" id="Coils"/>
    </source>
</evidence>
<dbReference type="InterPro" id="IPR025827">
    <property type="entry name" value="Zn_ribbon_recom_dom"/>
</dbReference>
<dbReference type="CDD" id="cd03768">
    <property type="entry name" value="SR_ResInv"/>
    <property type="match status" value="1"/>
</dbReference>
<evidence type="ECO:0000313" key="4">
    <source>
        <dbReference type="EMBL" id="KGG81096.1"/>
    </source>
</evidence>
<dbReference type="InterPro" id="IPR038109">
    <property type="entry name" value="DNA_bind_recomb_sf"/>
</dbReference>
<dbReference type="EMBL" id="AZTB01000007">
    <property type="protein sequence ID" value="KGG81096.1"/>
    <property type="molecule type" value="Genomic_DNA"/>
</dbReference>
<feature type="domain" description="Recombinase" evidence="3">
    <location>
        <begin position="157"/>
        <end position="318"/>
    </location>
</feature>
<dbReference type="GO" id="GO:0000150">
    <property type="term" value="F:DNA strand exchange activity"/>
    <property type="evidence" value="ECO:0007669"/>
    <property type="project" value="InterPro"/>
</dbReference>
<dbReference type="RefSeq" id="WP_035162164.1">
    <property type="nucleotide sequence ID" value="NZ_AZTB01000007.1"/>
</dbReference>
<dbReference type="InterPro" id="IPR036162">
    <property type="entry name" value="Resolvase-like_N_sf"/>
</dbReference>
<dbReference type="SMART" id="SM00857">
    <property type="entry name" value="Resolvase"/>
    <property type="match status" value="1"/>
</dbReference>
<dbReference type="Pfam" id="PF13408">
    <property type="entry name" value="Zn_ribbon_recom"/>
    <property type="match status" value="1"/>
</dbReference>
<gene>
    <name evidence="4" type="ORF">Y919_02785</name>
</gene>
<feature type="non-terminal residue" evidence="4">
    <location>
        <position position="502"/>
    </location>
</feature>
<dbReference type="InterPro" id="IPR006119">
    <property type="entry name" value="Resolv_N"/>
</dbReference>
<organism evidence="4 5">
    <name type="scientific">Caloranaerobacter azorensis H53214</name>
    <dbReference type="NCBI Taxonomy" id="1156417"/>
    <lineage>
        <taxon>Bacteria</taxon>
        <taxon>Bacillati</taxon>
        <taxon>Bacillota</taxon>
        <taxon>Tissierellia</taxon>
        <taxon>Tissierellales</taxon>
        <taxon>Thermohalobacteraceae</taxon>
        <taxon>Caloranaerobacter</taxon>
    </lineage>
</organism>
<comment type="caution">
    <text evidence="4">The sequence shown here is derived from an EMBL/GenBank/DDBJ whole genome shotgun (WGS) entry which is preliminary data.</text>
</comment>
<dbReference type="PROSITE" id="PS51736">
    <property type="entry name" value="RECOMBINASES_3"/>
    <property type="match status" value="1"/>
</dbReference>
<dbReference type="SUPFAM" id="SSF53041">
    <property type="entry name" value="Resolvase-like"/>
    <property type="match status" value="1"/>
</dbReference>
<keyword evidence="1" id="KW-0175">Coiled coil</keyword>
<dbReference type="Gene3D" id="3.90.1750.20">
    <property type="entry name" value="Putative Large Serine Recombinase, Chain B, Domain 2"/>
    <property type="match status" value="2"/>
</dbReference>
<feature type="domain" description="Resolvase/invertase-type recombinase catalytic" evidence="2">
    <location>
        <begin position="2"/>
        <end position="149"/>
    </location>
</feature>
<protein>
    <recommendedName>
        <fullName evidence="6">Resolvase</fullName>
    </recommendedName>
</protein>
<evidence type="ECO:0000313" key="5">
    <source>
        <dbReference type="Proteomes" id="UP000029622"/>
    </source>
</evidence>
<dbReference type="InterPro" id="IPR011109">
    <property type="entry name" value="DNA_bind_recombinase_dom"/>
</dbReference>
<dbReference type="Pfam" id="PF07508">
    <property type="entry name" value="Recombinase"/>
    <property type="match status" value="1"/>
</dbReference>
<dbReference type="InterPro" id="IPR050639">
    <property type="entry name" value="SSR_resolvase"/>
</dbReference>
<sequence length="502" mass="58549">MKIAIYSRKSKFTGKGESTQNQIEMCKEYAKKHFANIEDFLIYEDEGFSGGNTDRPEYRRMIKDARNGKFDVLMCYRLDRISRNIADFSDTIEILQDNNIAFVSVREQFDTSTPMGRAMMYIASVFAQLERETIAERIRDNMLQLARSGRWLGGRTPLGYKSEPIEYYDADMNKRKMYKLSAIPEELKLVKILYKKFLEFGTLTKLESWTLENNIKTRSNNYFDRKSLKLILTNPVYLIADELAYEYFKSLKSDIACSKNDFDGIHGLMVFNKHQEKKSKIIRKDEEEWIIAVGKHEGIIESKDWIQVQNLIKENSKKAPRSGTGQYGLITPLLKCSCGSKMRVSINKKSYGTYYYYKCLMKERSRGSRCNVKNLNGKATDELIINELKKMAKSDSELMKNLERRRNNISNLKSEAYCKKKELEKELAEKEKAIRNLTIQLSQNESSTAAKYIIEQIENLDKEIKKIKDKLYSINEKEEINLIEKNNLDMIKDLLKHFANTV</sequence>
<dbReference type="Gene3D" id="3.40.50.1390">
    <property type="entry name" value="Resolvase, N-terminal catalytic domain"/>
    <property type="match status" value="1"/>
</dbReference>
<dbReference type="Proteomes" id="UP000029622">
    <property type="component" value="Unassembled WGS sequence"/>
</dbReference>
<dbReference type="PANTHER" id="PTHR30461">
    <property type="entry name" value="DNA-INVERTASE FROM LAMBDOID PROPHAGE"/>
    <property type="match status" value="1"/>
</dbReference>
<evidence type="ECO:0000259" key="3">
    <source>
        <dbReference type="PROSITE" id="PS51737"/>
    </source>
</evidence>
<proteinExistence type="predicted"/>
<dbReference type="GO" id="GO:0003677">
    <property type="term" value="F:DNA binding"/>
    <property type="evidence" value="ECO:0007669"/>
    <property type="project" value="InterPro"/>
</dbReference>
<evidence type="ECO:0000259" key="2">
    <source>
        <dbReference type="PROSITE" id="PS51736"/>
    </source>
</evidence>
<name>A0A096DPE6_9FIRM</name>
<dbReference type="STRING" id="1156417.Y919_02785"/>
<dbReference type="Pfam" id="PF00239">
    <property type="entry name" value="Resolvase"/>
    <property type="match status" value="1"/>
</dbReference>
<dbReference type="AlphaFoldDB" id="A0A096DPE6"/>
<dbReference type="PANTHER" id="PTHR30461:SF23">
    <property type="entry name" value="DNA RECOMBINASE-RELATED"/>
    <property type="match status" value="1"/>
</dbReference>
<accession>A0A096DPE6</accession>
<dbReference type="PROSITE" id="PS51737">
    <property type="entry name" value="RECOMBINASE_DNA_BIND"/>
    <property type="match status" value="1"/>
</dbReference>
<evidence type="ECO:0008006" key="6">
    <source>
        <dbReference type="Google" id="ProtNLM"/>
    </source>
</evidence>
<feature type="coiled-coil region" evidence="1">
    <location>
        <begin position="385"/>
        <end position="477"/>
    </location>
</feature>